<comment type="caution">
    <text evidence="2">The sequence shown here is derived from an EMBL/GenBank/DDBJ whole genome shotgun (WGS) entry which is preliminary data.</text>
</comment>
<keyword evidence="3" id="KW-1185">Reference proteome</keyword>
<protein>
    <recommendedName>
        <fullName evidence="1">Mycothiol-dependent maleylpyruvate isomerase metal-binding domain-containing protein</fullName>
    </recommendedName>
</protein>
<reference evidence="3" key="1">
    <citation type="journal article" date="2019" name="Int. J. Syst. Evol. Microbiol.">
        <title>The Global Catalogue of Microorganisms (GCM) 10K type strain sequencing project: providing services to taxonomists for standard genome sequencing and annotation.</title>
        <authorList>
            <consortium name="The Broad Institute Genomics Platform"/>
            <consortium name="The Broad Institute Genome Sequencing Center for Infectious Disease"/>
            <person name="Wu L."/>
            <person name="Ma J."/>
        </authorList>
    </citation>
    <scope>NUCLEOTIDE SEQUENCE [LARGE SCALE GENOMIC DNA]</scope>
    <source>
        <strain evidence="3">JCM 17810</strain>
    </source>
</reference>
<evidence type="ECO:0000313" key="2">
    <source>
        <dbReference type="EMBL" id="GAA4421269.1"/>
    </source>
</evidence>
<evidence type="ECO:0000313" key="3">
    <source>
        <dbReference type="Proteomes" id="UP001500622"/>
    </source>
</evidence>
<proteinExistence type="predicted"/>
<sequence>MTAPVPSSADLRAVVDALVEAFADLPDGAWGKPANGLEWDCRDTAAHLLDDFGGYALQLSGSRPPAEGYLRLDEGPPRREGSLPMMFWPEPDGGSRVIAECVDALGGLLVAVTATAPPERRGWHPNGVSDASGFAAMGIVEGSLHGWDVMTAQGLDFSVDGGIAERVLNRLFPAARRSEDPWQDLLVASHRTPETRGQDWRWDSTVRDDYGV</sequence>
<dbReference type="SUPFAM" id="SSF109854">
    <property type="entry name" value="DinB/YfiT-like putative metalloenzymes"/>
    <property type="match status" value="1"/>
</dbReference>
<dbReference type="Gene3D" id="1.20.120.450">
    <property type="entry name" value="dinb family like domain"/>
    <property type="match status" value="1"/>
</dbReference>
<dbReference type="Pfam" id="PF11716">
    <property type="entry name" value="MDMPI_N"/>
    <property type="match status" value="1"/>
</dbReference>
<feature type="domain" description="Mycothiol-dependent maleylpyruvate isomerase metal-binding" evidence="1">
    <location>
        <begin position="11"/>
        <end position="149"/>
    </location>
</feature>
<organism evidence="2 3">
    <name type="scientific">Georgenia halophila</name>
    <dbReference type="NCBI Taxonomy" id="620889"/>
    <lineage>
        <taxon>Bacteria</taxon>
        <taxon>Bacillati</taxon>
        <taxon>Actinomycetota</taxon>
        <taxon>Actinomycetes</taxon>
        <taxon>Micrococcales</taxon>
        <taxon>Bogoriellaceae</taxon>
        <taxon>Georgenia</taxon>
    </lineage>
</organism>
<dbReference type="InterPro" id="IPR024344">
    <property type="entry name" value="MDMPI_metal-binding"/>
</dbReference>
<gene>
    <name evidence="2" type="ORF">GCM10023169_13960</name>
</gene>
<dbReference type="InterPro" id="IPR034660">
    <property type="entry name" value="DinB/YfiT-like"/>
</dbReference>
<dbReference type="EMBL" id="BAABGN010000005">
    <property type="protein sequence ID" value="GAA4421269.1"/>
    <property type="molecule type" value="Genomic_DNA"/>
</dbReference>
<accession>A0ABP8L455</accession>
<evidence type="ECO:0000259" key="1">
    <source>
        <dbReference type="Pfam" id="PF11716"/>
    </source>
</evidence>
<dbReference type="RefSeq" id="WP_345215531.1">
    <property type="nucleotide sequence ID" value="NZ_BAABGN010000005.1"/>
</dbReference>
<dbReference type="Proteomes" id="UP001500622">
    <property type="component" value="Unassembled WGS sequence"/>
</dbReference>
<name>A0ABP8L455_9MICO</name>